<sequence length="278" mass="31458">MACQKAHFENQILELYNKISNLKSLKPSKNIDTLFQQLMTTCLPTETNIDVKKLCPKVQDIRTNLIKLRSEAIGYSEQHFSTVLGSLKDNPLTHLDLYPYYTNYLKLSKVEFDLLMLHTSHVPTKIAFVGSGSLPFTSIILAKFHLPNTTFHNFDIDPQANSLASQLVSRDPDLSCRIIFHTMDIINATEILRDYEVVFLASLVGVDKEAKVKVIEHLEKHMAPGALLMLRSAKGLRAFLYIDVDPCDLRSFEVLETYHPSLSDGFVNSVMVARKLSD</sequence>
<dbReference type="PROSITE" id="PS51142">
    <property type="entry name" value="NAS"/>
    <property type="match status" value="1"/>
</dbReference>
<evidence type="ECO:0000313" key="4">
    <source>
        <dbReference type="EMBL" id="CDY69948.1"/>
    </source>
</evidence>
<keyword evidence="2" id="KW-0808">Transferase</keyword>
<dbReference type="EMBL" id="HG994355">
    <property type="protein sequence ID" value="CAF2150050.1"/>
    <property type="molecule type" value="Genomic_DNA"/>
</dbReference>
<reference evidence="4" key="2">
    <citation type="submission" date="2014-06" db="EMBL/GenBank/DDBJ databases">
        <authorList>
            <person name="Genoscope - CEA"/>
        </authorList>
    </citation>
    <scope>NUCLEOTIDE SEQUENCE</scope>
</reference>
<dbReference type="GO" id="GO:0030410">
    <property type="term" value="F:nicotianamine synthase activity"/>
    <property type="evidence" value="ECO:0000318"/>
    <property type="project" value="GO_Central"/>
</dbReference>
<dbReference type="PANTHER" id="PTHR32266:SF18">
    <property type="entry name" value="NICOTIANAMINE SYNTHASE 2"/>
    <property type="match status" value="1"/>
</dbReference>
<keyword evidence="2" id="KW-0949">S-adenosyl-L-methionine</keyword>
<comment type="catalytic activity">
    <reaction evidence="2">
        <text>3 S-adenosyl-L-methionine = nicotianamine + 3 S-methyl-5'-thioadenosine + 3 H(+)</text>
        <dbReference type="Rhea" id="RHEA:16481"/>
        <dbReference type="ChEBI" id="CHEBI:15378"/>
        <dbReference type="ChEBI" id="CHEBI:17509"/>
        <dbReference type="ChEBI" id="CHEBI:58249"/>
        <dbReference type="ChEBI" id="CHEBI:59789"/>
        <dbReference type="EC" id="2.5.1.43"/>
    </reaction>
</comment>
<dbReference type="Proteomes" id="UP001295469">
    <property type="component" value="Chromosome A01"/>
</dbReference>
<dbReference type="Proteomes" id="UP000028999">
    <property type="component" value="Unassembled WGS sequence"/>
</dbReference>
<dbReference type="EC" id="2.5.1.43" evidence="2"/>
<dbReference type="Gramene" id="CDY69948">
    <property type="protein sequence ID" value="CDY69948"/>
    <property type="gene ID" value="GSBRNA2T00093679001"/>
</dbReference>
<dbReference type="OMA" id="CRIIFHT"/>
<protein>
    <recommendedName>
        <fullName evidence="2">Nicotianamine synthase</fullName>
        <ecNumber evidence="2">2.5.1.43</ecNumber>
    </recommendedName>
</protein>
<keyword evidence="5" id="KW-1185">Reference proteome</keyword>
<dbReference type="OrthoDB" id="1858069at2759"/>
<reference evidence="4 5" key="1">
    <citation type="journal article" date="2014" name="Science">
        <title>Plant genetics. Early allopolyploid evolution in the post-Neolithic Brassica napus oilseed genome.</title>
        <authorList>
            <person name="Chalhoub B."/>
            <person name="Denoeud F."/>
            <person name="Liu S."/>
            <person name="Parkin I.A."/>
            <person name="Tang H."/>
            <person name="Wang X."/>
            <person name="Chiquet J."/>
            <person name="Belcram H."/>
            <person name="Tong C."/>
            <person name="Samans B."/>
            <person name="Correa M."/>
            <person name="Da Silva C."/>
            <person name="Just J."/>
            <person name="Falentin C."/>
            <person name="Koh C.S."/>
            <person name="Le Clainche I."/>
            <person name="Bernard M."/>
            <person name="Bento P."/>
            <person name="Noel B."/>
            <person name="Labadie K."/>
            <person name="Alberti A."/>
            <person name="Charles M."/>
            <person name="Arnaud D."/>
            <person name="Guo H."/>
            <person name="Daviaud C."/>
            <person name="Alamery S."/>
            <person name="Jabbari K."/>
            <person name="Zhao M."/>
            <person name="Edger P.P."/>
            <person name="Chelaifa H."/>
            <person name="Tack D."/>
            <person name="Lassalle G."/>
            <person name="Mestiri I."/>
            <person name="Schnel N."/>
            <person name="Le Paslier M.C."/>
            <person name="Fan G."/>
            <person name="Renault V."/>
            <person name="Bayer P.E."/>
            <person name="Golicz A.A."/>
            <person name="Manoli S."/>
            <person name="Lee T.H."/>
            <person name="Thi V.H."/>
            <person name="Chalabi S."/>
            <person name="Hu Q."/>
            <person name="Fan C."/>
            <person name="Tollenaere R."/>
            <person name="Lu Y."/>
            <person name="Battail C."/>
            <person name="Shen J."/>
            <person name="Sidebottom C.H."/>
            <person name="Wang X."/>
            <person name="Canaguier A."/>
            <person name="Chauveau A."/>
            <person name="Berard A."/>
            <person name="Deniot G."/>
            <person name="Guan M."/>
            <person name="Liu Z."/>
            <person name="Sun F."/>
            <person name="Lim Y.P."/>
            <person name="Lyons E."/>
            <person name="Town C.D."/>
            <person name="Bancroft I."/>
            <person name="Wang X."/>
            <person name="Meng J."/>
            <person name="Ma J."/>
            <person name="Pires J.C."/>
            <person name="King G.J."/>
            <person name="Brunel D."/>
            <person name="Delourme R."/>
            <person name="Renard M."/>
            <person name="Aury J.M."/>
            <person name="Adams K.L."/>
            <person name="Batley J."/>
            <person name="Snowdon R.J."/>
            <person name="Tost J."/>
            <person name="Edwards D."/>
            <person name="Zhou Y."/>
            <person name="Hua W."/>
            <person name="Sharpe A.G."/>
            <person name="Paterson A.H."/>
            <person name="Guan C."/>
            <person name="Wincker P."/>
        </authorList>
    </citation>
    <scope>NUCLEOTIDE SEQUENCE [LARGE SCALE GENOMIC DNA]</scope>
    <source>
        <strain evidence="5">cv. Darmor-bzh</strain>
    </source>
</reference>
<dbReference type="PaxDb" id="3708-A0A078JQT3"/>
<dbReference type="InterPro" id="IPR029063">
    <property type="entry name" value="SAM-dependent_MTases_sf"/>
</dbReference>
<evidence type="ECO:0000256" key="1">
    <source>
        <dbReference type="ARBA" id="ARBA00007009"/>
    </source>
</evidence>
<dbReference type="KEGG" id="bna:106445243"/>
<accession>A0A078JQT3</accession>
<evidence type="ECO:0000313" key="3">
    <source>
        <dbReference type="EMBL" id="CAF2150050.1"/>
    </source>
</evidence>
<name>A0A078JQT3_BRANA</name>
<dbReference type="SMR" id="A0A078JQT3"/>
<dbReference type="SUPFAM" id="SSF53335">
    <property type="entry name" value="S-adenosyl-L-methionine-dependent methyltransferases"/>
    <property type="match status" value="1"/>
</dbReference>
<comment type="function">
    <text evidence="2">Synthesizes nicotianamine, a polyamine which serves as a sensor for the physiological iron status within the plant, and/or might be involved in the transport of iron.</text>
</comment>
<dbReference type="PANTHER" id="PTHR32266">
    <property type="entry name" value="NICOTIANAMINE SYNTHASE 3"/>
    <property type="match status" value="1"/>
</dbReference>
<evidence type="ECO:0000313" key="5">
    <source>
        <dbReference type="Proteomes" id="UP000028999"/>
    </source>
</evidence>
<dbReference type="Gene3D" id="3.40.50.150">
    <property type="entry name" value="Vaccinia Virus protein VP39"/>
    <property type="match status" value="1"/>
</dbReference>
<reference evidence="3" key="3">
    <citation type="submission" date="2021-01" db="EMBL/GenBank/DDBJ databases">
        <authorList>
            <consortium name="Genoscope - CEA"/>
            <person name="William W."/>
        </authorList>
    </citation>
    <scope>NUCLEOTIDE SEQUENCE</scope>
</reference>
<dbReference type="Pfam" id="PF03059">
    <property type="entry name" value="NAS"/>
    <property type="match status" value="1"/>
</dbReference>
<evidence type="ECO:0000256" key="2">
    <source>
        <dbReference type="RuleBase" id="RU368095"/>
    </source>
</evidence>
<proteinExistence type="inferred from homology"/>
<dbReference type="AlphaFoldDB" id="A0A078JQT3"/>
<gene>
    <name evidence="4" type="primary">BnaA01g35270D</name>
    <name evidence="3" type="ORF">DARMORV10_A01P17740.1</name>
    <name evidence="4" type="ORF">GSBRNA2T00093679001</name>
</gene>
<comment type="similarity">
    <text evidence="1 2">Belongs to the nicotianamine synthase (NAS)-like family.</text>
</comment>
<dbReference type="InterPro" id="IPR004298">
    <property type="entry name" value="Nicotian_synth"/>
</dbReference>
<dbReference type="GO" id="GO:0030418">
    <property type="term" value="P:nicotianamine biosynthetic process"/>
    <property type="evidence" value="ECO:0000318"/>
    <property type="project" value="GO_Central"/>
</dbReference>
<organism evidence="4 5">
    <name type="scientific">Brassica napus</name>
    <name type="common">Rape</name>
    <dbReference type="NCBI Taxonomy" id="3708"/>
    <lineage>
        <taxon>Eukaryota</taxon>
        <taxon>Viridiplantae</taxon>
        <taxon>Streptophyta</taxon>
        <taxon>Embryophyta</taxon>
        <taxon>Tracheophyta</taxon>
        <taxon>Spermatophyta</taxon>
        <taxon>Magnoliopsida</taxon>
        <taxon>eudicotyledons</taxon>
        <taxon>Gunneridae</taxon>
        <taxon>Pentapetalae</taxon>
        <taxon>rosids</taxon>
        <taxon>malvids</taxon>
        <taxon>Brassicales</taxon>
        <taxon>Brassicaceae</taxon>
        <taxon>Brassiceae</taxon>
        <taxon>Brassica</taxon>
    </lineage>
</organism>
<dbReference type="EMBL" id="LK040746">
    <property type="protein sequence ID" value="CDY69948.1"/>
    <property type="molecule type" value="Genomic_DNA"/>
</dbReference>